<dbReference type="RefSeq" id="WP_062332813.1">
    <property type="nucleotide sequence ID" value="NZ_CBCRZU010000004.1"/>
</dbReference>
<evidence type="ECO:0000313" key="4">
    <source>
        <dbReference type="Proteomes" id="UP000234914"/>
    </source>
</evidence>
<dbReference type="InterPro" id="IPR043519">
    <property type="entry name" value="NT_sf"/>
</dbReference>
<dbReference type="AlphaFoldDB" id="A0A0X8K6R6"/>
<proteinExistence type="predicted"/>
<dbReference type="SMART" id="SM00954">
    <property type="entry name" value="RelA_SpoT"/>
    <property type="match status" value="1"/>
</dbReference>
<sequence length="189" mass="22526">METNIAKTERLIREINRIHGEYSQDYFETGKVPKINLSHTLKTVPIEPILSYRLNLHEAINDYLAFADTQNIDFFYRVKTAESIYDKVNRYLARQNQYPVNNILNDIFGARVILPSADVTDIMEKLDDWKTDYSLKNWYLRDIDGYIGVHVYFKNASNFYYPWELQIWDKNDAKANIVNHQLYKRNFVK</sequence>
<evidence type="ECO:0000259" key="1">
    <source>
        <dbReference type="SMART" id="SM00954"/>
    </source>
</evidence>
<keyword evidence="2" id="KW-0418">Kinase</keyword>
<dbReference type="Gene3D" id="3.30.460.10">
    <property type="entry name" value="Beta Polymerase, domain 2"/>
    <property type="match status" value="1"/>
</dbReference>
<evidence type="ECO:0000313" key="5">
    <source>
        <dbReference type="Proteomes" id="UP000255230"/>
    </source>
</evidence>
<dbReference type="InterPro" id="IPR007685">
    <property type="entry name" value="RelA_SpoT"/>
</dbReference>
<keyword evidence="2" id="KW-0808">Transferase</keyword>
<dbReference type="SUPFAM" id="SSF81301">
    <property type="entry name" value="Nucleotidyltransferase"/>
    <property type="match status" value="1"/>
</dbReference>
<feature type="domain" description="RelA/SpoT" evidence="1">
    <location>
        <begin position="76"/>
        <end position="187"/>
    </location>
</feature>
<dbReference type="GO" id="GO:0015969">
    <property type="term" value="P:guanosine tetraphosphate metabolic process"/>
    <property type="evidence" value="ECO:0007669"/>
    <property type="project" value="InterPro"/>
</dbReference>
<protein>
    <submittedName>
        <fullName evidence="2">GTP pyrophosphokinase</fullName>
    </submittedName>
    <submittedName>
        <fullName evidence="3">Region found in RelA / SpoT proteins</fullName>
    </submittedName>
</protein>
<dbReference type="GO" id="GO:0016301">
    <property type="term" value="F:kinase activity"/>
    <property type="evidence" value="ECO:0007669"/>
    <property type="project" value="UniProtKB-KW"/>
</dbReference>
<evidence type="ECO:0000313" key="3">
    <source>
        <dbReference type="EMBL" id="STY96378.1"/>
    </source>
</evidence>
<dbReference type="Proteomes" id="UP000255230">
    <property type="component" value="Unassembled WGS sequence"/>
</dbReference>
<dbReference type="KEGG" id="mos:AXE82_06630"/>
<name>A0A0X8K6R6_FAUOS</name>
<dbReference type="EMBL" id="UGPY01000001">
    <property type="protein sequence ID" value="STY96378.1"/>
    <property type="molecule type" value="Genomic_DNA"/>
</dbReference>
<dbReference type="EMBL" id="PKJS01000009">
    <property type="protein sequence ID" value="PKZ68519.1"/>
    <property type="molecule type" value="Genomic_DNA"/>
</dbReference>
<gene>
    <name evidence="2" type="ORF">CYJ96_07795</name>
    <name evidence="3" type="ORF">NCTC10465_00127</name>
</gene>
<keyword evidence="5" id="KW-1185">Reference proteome</keyword>
<accession>A0A0X8K6R6</accession>
<reference evidence="2 4" key="1">
    <citation type="submission" date="2017-12" db="EMBL/GenBank/DDBJ databases">
        <title>Phylogenetic diversity of female urinary microbiome.</title>
        <authorList>
            <person name="Thomas-White K."/>
            <person name="Wolfe A.J."/>
        </authorList>
    </citation>
    <scope>NUCLEOTIDE SEQUENCE [LARGE SCALE GENOMIC DNA]</scope>
    <source>
        <strain evidence="2 4">UMB0416</strain>
    </source>
</reference>
<reference evidence="3 5" key="2">
    <citation type="submission" date="2018-06" db="EMBL/GenBank/DDBJ databases">
        <authorList>
            <consortium name="Pathogen Informatics"/>
            <person name="Doyle S."/>
        </authorList>
    </citation>
    <scope>NUCLEOTIDE SEQUENCE [LARGE SCALE GENOMIC DNA]</scope>
    <source>
        <strain evidence="3 5">NCTC10465</strain>
    </source>
</reference>
<evidence type="ECO:0000313" key="2">
    <source>
        <dbReference type="EMBL" id="PKZ68519.1"/>
    </source>
</evidence>
<dbReference type="Proteomes" id="UP000234914">
    <property type="component" value="Unassembled WGS sequence"/>
</dbReference>
<organism evidence="2 4">
    <name type="scientific">Faucicola osloensis</name>
    <name type="common">Moraxella osloensis</name>
    <dbReference type="NCBI Taxonomy" id="34062"/>
    <lineage>
        <taxon>Bacteria</taxon>
        <taxon>Pseudomonadati</taxon>
        <taxon>Pseudomonadota</taxon>
        <taxon>Gammaproteobacteria</taxon>
        <taxon>Moraxellales</taxon>
        <taxon>Moraxellaceae</taxon>
        <taxon>Faucicola</taxon>
    </lineage>
</organism>
<dbReference type="GeneID" id="35777445"/>